<proteinExistence type="predicted"/>
<reference evidence="2 4" key="3">
    <citation type="submission" date="2024-08" db="EMBL/GenBank/DDBJ databases">
        <authorList>
            <person name="Wei W."/>
        </authorList>
    </citation>
    <scope>NUCLEOTIDE SEQUENCE [LARGE SCALE GENOMIC DNA]</scope>
    <source>
        <strain evidence="2 4">XU2</strain>
    </source>
</reference>
<evidence type="ECO:0000313" key="2">
    <source>
        <dbReference type="EMBL" id="MFA1771612.1"/>
    </source>
</evidence>
<dbReference type="Proteomes" id="UP000323866">
    <property type="component" value="Unassembled WGS sequence"/>
</dbReference>
<protein>
    <submittedName>
        <fullName evidence="1">Uncharacterized protein</fullName>
    </submittedName>
</protein>
<dbReference type="EMBL" id="VKKZ01000023">
    <property type="protein sequence ID" value="KAA6431909.1"/>
    <property type="molecule type" value="Genomic_DNA"/>
</dbReference>
<reference evidence="1 3" key="1">
    <citation type="submission" date="2019-07" db="EMBL/GenBank/DDBJ databases">
        <authorList>
            <person name="Qu J.-H."/>
        </authorList>
    </citation>
    <scope>NUCLEOTIDE SEQUENCE [LARGE SCALE GENOMIC DNA]</scope>
    <source>
        <strain evidence="1 3">MDT1-10-3</strain>
    </source>
</reference>
<evidence type="ECO:0000313" key="3">
    <source>
        <dbReference type="Proteomes" id="UP000323866"/>
    </source>
</evidence>
<evidence type="ECO:0000313" key="1">
    <source>
        <dbReference type="EMBL" id="KAA6431909.1"/>
    </source>
</evidence>
<sequence>MKTIEKYLTDEELELIPSLLGEQVYMIYSPGLHVDANLNMIEANSLSLSSKMGFFNFYTSWIDSDEFDYYEMTLSRTDDPFGITRNQEGLLMATSWISITPASAIRKIELFEDSDEFEYADPESELASVRYDSAFLFTQKDGNEFLIGVSETIADLTLFLRDGQSIREHLRGKGIRRQWK</sequence>
<reference evidence="1 3" key="2">
    <citation type="submission" date="2019-09" db="EMBL/GenBank/DDBJ databases">
        <title>A bacterium isolated from glacier soil.</title>
        <authorList>
            <person name="Liu Q."/>
        </authorList>
    </citation>
    <scope>NUCLEOTIDE SEQUENCE [LARGE SCALE GENOMIC DNA]</scope>
    <source>
        <strain evidence="1 3">MDT1-10-3</strain>
    </source>
</reference>
<accession>A0A5M8Q7P9</accession>
<comment type="caution">
    <text evidence="1">The sequence shown here is derived from an EMBL/GenBank/DDBJ whole genome shotgun (WGS) entry which is preliminary data.</text>
</comment>
<organism evidence="1 3">
    <name type="scientific">Rufibacter glacialis</name>
    <dbReference type="NCBI Taxonomy" id="1259555"/>
    <lineage>
        <taxon>Bacteria</taxon>
        <taxon>Pseudomonadati</taxon>
        <taxon>Bacteroidota</taxon>
        <taxon>Cytophagia</taxon>
        <taxon>Cytophagales</taxon>
        <taxon>Hymenobacteraceae</taxon>
        <taxon>Rufibacter</taxon>
    </lineage>
</organism>
<dbReference type="EMBL" id="JBGOGF010000005">
    <property type="protein sequence ID" value="MFA1771612.1"/>
    <property type="molecule type" value="Genomic_DNA"/>
</dbReference>
<dbReference type="OrthoDB" id="893664at2"/>
<name>A0A5M8Q7P9_9BACT</name>
<gene>
    <name evidence="2" type="ORF">ACD591_09940</name>
    <name evidence="1" type="ORF">FOE74_17530</name>
</gene>
<dbReference type="Proteomes" id="UP001570846">
    <property type="component" value="Unassembled WGS sequence"/>
</dbReference>
<keyword evidence="4" id="KW-1185">Reference proteome</keyword>
<dbReference type="AlphaFoldDB" id="A0A5M8Q7P9"/>
<evidence type="ECO:0000313" key="4">
    <source>
        <dbReference type="Proteomes" id="UP001570846"/>
    </source>
</evidence>
<dbReference type="RefSeq" id="WP_149099928.1">
    <property type="nucleotide sequence ID" value="NZ_BMMG01000006.1"/>
</dbReference>